<feature type="region of interest" description="Disordered" evidence="1">
    <location>
        <begin position="193"/>
        <end position="232"/>
    </location>
</feature>
<dbReference type="AlphaFoldDB" id="A0A1G9Z9V0"/>
<dbReference type="EMBL" id="FNIC01000002">
    <property type="protein sequence ID" value="SDN17877.1"/>
    <property type="molecule type" value="Genomic_DNA"/>
</dbReference>
<protein>
    <recommendedName>
        <fullName evidence="4">Nucleotidyl transferase AbiEii toxin, Type IV TA system</fullName>
    </recommendedName>
</protein>
<evidence type="ECO:0008006" key="4">
    <source>
        <dbReference type="Google" id="ProtNLM"/>
    </source>
</evidence>
<evidence type="ECO:0000313" key="2">
    <source>
        <dbReference type="EMBL" id="SDN17877.1"/>
    </source>
</evidence>
<dbReference type="Proteomes" id="UP000199004">
    <property type="component" value="Unassembled WGS sequence"/>
</dbReference>
<evidence type="ECO:0000313" key="3">
    <source>
        <dbReference type="Proteomes" id="UP000199004"/>
    </source>
</evidence>
<keyword evidence="3" id="KW-1185">Reference proteome</keyword>
<dbReference type="RefSeq" id="WP_091023611.1">
    <property type="nucleotide sequence ID" value="NZ_BKAE01000007.1"/>
</dbReference>
<accession>A0A1G9Z9V0</accession>
<dbReference type="OrthoDB" id="3788807at2"/>
<sequence length="232" mass="25624">MTSRRHEFTVEETTELLGELDARLRQRGVAASIFVVGGAAIAANRTRRARVTEDVDALTRDTVVLDEAKALARERGLPESWLNPNAGMWMPPLPGGVLDRPTEPGLRVTYADDGFLLATKLIAQRAKDADDVVALAARLGLEAASPDQLEAHIRSYYTDPAMLEFVVDGNDVALEISMLAQDASRMLRRTSGVDVEATQTDLDTERLRRSTDLERRTPPLHENDHAPRIPDF</sequence>
<name>A0A1G9Z9V0_9ACTN</name>
<evidence type="ECO:0000256" key="1">
    <source>
        <dbReference type="SAM" id="MobiDB-lite"/>
    </source>
</evidence>
<feature type="compositionally biased region" description="Basic and acidic residues" evidence="1">
    <location>
        <begin position="203"/>
        <end position="232"/>
    </location>
</feature>
<reference evidence="3" key="1">
    <citation type="submission" date="2016-10" db="EMBL/GenBank/DDBJ databases">
        <authorList>
            <person name="Varghese N."/>
            <person name="Submissions S."/>
        </authorList>
    </citation>
    <scope>NUCLEOTIDE SEQUENCE [LARGE SCALE GENOMIC DNA]</scope>
    <source>
        <strain evidence="3">CGMCC 1.11147</strain>
    </source>
</reference>
<organism evidence="2 3">
    <name type="scientific">Nocardioides szechwanensis</name>
    <dbReference type="NCBI Taxonomy" id="1005944"/>
    <lineage>
        <taxon>Bacteria</taxon>
        <taxon>Bacillati</taxon>
        <taxon>Actinomycetota</taxon>
        <taxon>Actinomycetes</taxon>
        <taxon>Propionibacteriales</taxon>
        <taxon>Nocardioidaceae</taxon>
        <taxon>Nocardioides</taxon>
    </lineage>
</organism>
<dbReference type="STRING" id="1005944.SAMN05192576_1654"/>
<proteinExistence type="predicted"/>
<gene>
    <name evidence="2" type="ORF">SAMN05192576_1654</name>
</gene>